<name>A0A1B6GDX5_9HEMI</name>
<proteinExistence type="predicted"/>
<sequence>DGQVLELIENKNSKQNNYITETKRDFCKENMDLFQKLLREELWQDVFLSHTNEKFITFHRILTYYFNLAFPPKSVKIKKSYHNSWISSSLKDEKKEIIQLNKIARLSKNKELLSELKTKNRMYKKNLVSAKKDYYNRKIGKSQNVNKTTWNIVNSET</sequence>
<protein>
    <submittedName>
        <fullName evidence="1">Uncharacterized protein</fullName>
    </submittedName>
</protein>
<gene>
    <name evidence="1" type="ORF">g.47704</name>
</gene>
<accession>A0A1B6GDX5</accession>
<dbReference type="EMBL" id="GECZ01009117">
    <property type="protein sequence ID" value="JAS60652.1"/>
    <property type="molecule type" value="Transcribed_RNA"/>
</dbReference>
<reference evidence="1" key="1">
    <citation type="submission" date="2015-11" db="EMBL/GenBank/DDBJ databases">
        <title>De novo transcriptome assembly of four potential Pierce s Disease insect vectors from Arizona vineyards.</title>
        <authorList>
            <person name="Tassone E.E."/>
        </authorList>
    </citation>
    <scope>NUCLEOTIDE SEQUENCE</scope>
</reference>
<feature type="non-terminal residue" evidence="1">
    <location>
        <position position="157"/>
    </location>
</feature>
<feature type="non-terminal residue" evidence="1">
    <location>
        <position position="1"/>
    </location>
</feature>
<dbReference type="AlphaFoldDB" id="A0A1B6GDX5"/>
<evidence type="ECO:0000313" key="1">
    <source>
        <dbReference type="EMBL" id="JAS60652.1"/>
    </source>
</evidence>
<organism evidence="1">
    <name type="scientific">Cuerna arida</name>
    <dbReference type="NCBI Taxonomy" id="1464854"/>
    <lineage>
        <taxon>Eukaryota</taxon>
        <taxon>Metazoa</taxon>
        <taxon>Ecdysozoa</taxon>
        <taxon>Arthropoda</taxon>
        <taxon>Hexapoda</taxon>
        <taxon>Insecta</taxon>
        <taxon>Pterygota</taxon>
        <taxon>Neoptera</taxon>
        <taxon>Paraneoptera</taxon>
        <taxon>Hemiptera</taxon>
        <taxon>Auchenorrhyncha</taxon>
        <taxon>Membracoidea</taxon>
        <taxon>Cicadellidae</taxon>
        <taxon>Cicadellinae</taxon>
        <taxon>Proconiini</taxon>
        <taxon>Cuerna</taxon>
    </lineage>
</organism>